<proteinExistence type="predicted"/>
<evidence type="ECO:0000256" key="5">
    <source>
        <dbReference type="ARBA" id="ARBA00023121"/>
    </source>
</evidence>
<dbReference type="InterPro" id="IPR055140">
    <property type="entry name" value="Thiolase_C_2"/>
</dbReference>
<dbReference type="Pfam" id="PF22691">
    <property type="entry name" value="Thiolase_C_1"/>
    <property type="match status" value="1"/>
</dbReference>
<dbReference type="GO" id="GO:0003985">
    <property type="term" value="F:acetyl-CoA C-acetyltransferase activity"/>
    <property type="evidence" value="ECO:0007669"/>
    <property type="project" value="UniProtKB-EC"/>
</dbReference>
<dbReference type="InterPro" id="IPR020613">
    <property type="entry name" value="Thiolase_CS"/>
</dbReference>
<keyword evidence="9" id="KW-0012">Acyltransferase</keyword>
<evidence type="ECO:0000313" key="9">
    <source>
        <dbReference type="EMBL" id="MBP2367778.1"/>
    </source>
</evidence>
<dbReference type="Pfam" id="PF00108">
    <property type="entry name" value="Thiolase_N"/>
    <property type="match status" value="1"/>
</dbReference>
<gene>
    <name evidence="9" type="ORF">JOF36_003474</name>
</gene>
<accession>A0ABS4VVM5</accession>
<dbReference type="PANTHER" id="PTHR42870:SF1">
    <property type="entry name" value="NON-SPECIFIC LIPID-TRANSFER PROTEIN-LIKE 2"/>
    <property type="match status" value="1"/>
</dbReference>
<dbReference type="CDD" id="cd00829">
    <property type="entry name" value="SCP-x_thiolase"/>
    <property type="match status" value="1"/>
</dbReference>
<sequence length="382" mass="38626">MSGQVGVLGVGTSHFGRQPDQDLVALAHRAVTEALADAGTTRVDAVWVGTVFGPAGVAQRVLRALGITGVPVITVENACASGTTAFVEAHEAVRLGRYRNVLALGLEHMSSAFSGAITPEPTDPEQRGGLALPALYAMGAARYLQLGLATEEQLAAVSVKNHAHALHNPRAQYSGSYTVAEVLDSRMISDPLTVLQCCPTSDGAAAAVLGPATGTGTDVTGTAVTVRGIALRSGAPWDHRSPHVWGHDIVRDTAADAIEAAGLDSVADVDVAEVHDAFTIGEVVTTEALGIVGPGEGGRAAADGTTALGGSLPVNPSGGLLSRGHPLGATGLAQIAEIVWQLRGHANGRQVDGARLGLVETMGGGVSVLDGNACAVAVLEAP</sequence>
<evidence type="ECO:0000259" key="8">
    <source>
        <dbReference type="Pfam" id="PF22691"/>
    </source>
</evidence>
<dbReference type="RefSeq" id="WP_210027948.1">
    <property type="nucleotide sequence ID" value="NZ_JAGINU010000001.1"/>
</dbReference>
<evidence type="ECO:0000256" key="6">
    <source>
        <dbReference type="ARBA" id="ARBA00032316"/>
    </source>
</evidence>
<evidence type="ECO:0000259" key="7">
    <source>
        <dbReference type="Pfam" id="PF00108"/>
    </source>
</evidence>
<keyword evidence="5" id="KW-0446">Lipid-binding</keyword>
<dbReference type="PANTHER" id="PTHR42870">
    <property type="entry name" value="ACETYL-COA C-ACETYLTRANSFERASE"/>
    <property type="match status" value="1"/>
</dbReference>
<dbReference type="EMBL" id="JAGINU010000001">
    <property type="protein sequence ID" value="MBP2367778.1"/>
    <property type="molecule type" value="Genomic_DNA"/>
</dbReference>
<dbReference type="Proteomes" id="UP001519295">
    <property type="component" value="Unassembled WGS sequence"/>
</dbReference>
<dbReference type="InterPro" id="IPR016039">
    <property type="entry name" value="Thiolase-like"/>
</dbReference>
<evidence type="ECO:0000256" key="3">
    <source>
        <dbReference type="ARBA" id="ARBA00022679"/>
    </source>
</evidence>
<organism evidence="9 10">
    <name type="scientific">Pseudonocardia parietis</name>
    <dbReference type="NCBI Taxonomy" id="570936"/>
    <lineage>
        <taxon>Bacteria</taxon>
        <taxon>Bacillati</taxon>
        <taxon>Actinomycetota</taxon>
        <taxon>Actinomycetes</taxon>
        <taxon>Pseudonocardiales</taxon>
        <taxon>Pseudonocardiaceae</taxon>
        <taxon>Pseudonocardia</taxon>
    </lineage>
</organism>
<dbReference type="PIRSF" id="PIRSF000429">
    <property type="entry name" value="Ac-CoA_Ac_transf"/>
    <property type="match status" value="1"/>
</dbReference>
<dbReference type="SUPFAM" id="SSF53901">
    <property type="entry name" value="Thiolase-like"/>
    <property type="match status" value="2"/>
</dbReference>
<dbReference type="EC" id="2.3.1.176" evidence="1"/>
<feature type="domain" description="Thiolase N-terminal" evidence="7">
    <location>
        <begin position="19"/>
        <end position="209"/>
    </location>
</feature>
<dbReference type="InterPro" id="IPR020616">
    <property type="entry name" value="Thiolase_N"/>
</dbReference>
<reference evidence="9 10" key="1">
    <citation type="submission" date="2021-03" db="EMBL/GenBank/DDBJ databases">
        <title>Sequencing the genomes of 1000 actinobacteria strains.</title>
        <authorList>
            <person name="Klenk H.-P."/>
        </authorList>
    </citation>
    <scope>NUCLEOTIDE SEQUENCE [LARGE SCALE GENOMIC DNA]</scope>
    <source>
        <strain evidence="9 10">DSM 45256</strain>
    </source>
</reference>
<evidence type="ECO:0000256" key="2">
    <source>
        <dbReference type="ARBA" id="ARBA00022448"/>
    </source>
</evidence>
<evidence type="ECO:0000313" key="10">
    <source>
        <dbReference type="Proteomes" id="UP001519295"/>
    </source>
</evidence>
<evidence type="ECO:0000256" key="4">
    <source>
        <dbReference type="ARBA" id="ARBA00023055"/>
    </source>
</evidence>
<protein>
    <recommendedName>
        <fullName evidence="1">propanoyl-CoA C-acyltransferase</fullName>
        <ecNumber evidence="1">2.3.1.176</ecNumber>
    </recommendedName>
    <alternativeName>
        <fullName evidence="6">Propanoyl-CoA C-acyltransferase</fullName>
    </alternativeName>
</protein>
<evidence type="ECO:0000256" key="1">
    <source>
        <dbReference type="ARBA" id="ARBA00012352"/>
    </source>
</evidence>
<comment type="caution">
    <text evidence="9">The sequence shown here is derived from an EMBL/GenBank/DDBJ whole genome shotgun (WGS) entry which is preliminary data.</text>
</comment>
<feature type="domain" description="Thiolase C-terminal" evidence="8">
    <location>
        <begin position="249"/>
        <end position="367"/>
    </location>
</feature>
<dbReference type="Gene3D" id="3.40.47.10">
    <property type="match status" value="1"/>
</dbReference>
<keyword evidence="4" id="KW-0445">Lipid transport</keyword>
<name>A0ABS4VVM5_9PSEU</name>
<keyword evidence="10" id="KW-1185">Reference proteome</keyword>
<keyword evidence="3 9" id="KW-0808">Transferase</keyword>
<keyword evidence="2" id="KW-0813">Transport</keyword>
<dbReference type="PROSITE" id="PS00737">
    <property type="entry name" value="THIOLASE_2"/>
    <property type="match status" value="1"/>
</dbReference>
<dbReference type="InterPro" id="IPR002155">
    <property type="entry name" value="Thiolase"/>
</dbReference>